<reference evidence="1 2" key="1">
    <citation type="journal article" date="2019" name="G3 (Bethesda)">
        <title>Sequencing of a Wild Apple (Malus baccata) Genome Unravels the Differences Between Cultivated and Wild Apple Species Regarding Disease Resistance and Cold Tolerance.</title>
        <authorList>
            <person name="Chen X."/>
        </authorList>
    </citation>
    <scope>NUCLEOTIDE SEQUENCE [LARGE SCALE GENOMIC DNA]</scope>
    <source>
        <strain evidence="2">cv. Shandingzi</strain>
        <tissue evidence="1">Leaves</tissue>
    </source>
</reference>
<gene>
    <name evidence="1" type="ORF">C1H46_041211</name>
</gene>
<dbReference type="AlphaFoldDB" id="A0A540KGA3"/>
<dbReference type="Proteomes" id="UP000315295">
    <property type="component" value="Unassembled WGS sequence"/>
</dbReference>
<comment type="caution">
    <text evidence="1">The sequence shown here is derived from an EMBL/GenBank/DDBJ whole genome shotgun (WGS) entry which is preliminary data.</text>
</comment>
<accession>A0A540KGA3</accession>
<evidence type="ECO:0000313" key="1">
    <source>
        <dbReference type="EMBL" id="TQD73256.1"/>
    </source>
</evidence>
<protein>
    <submittedName>
        <fullName evidence="1">Uncharacterized protein</fullName>
    </submittedName>
</protein>
<sequence length="121" mass="13702">MVLERHRRLTVDGRRQRSRNPTFYRTKPIRDNIENPAWKLDDPIQIESYGAKKLGKLWLGFRVHANDDDQGNEAVVGDDLGLLQGPHAQLLEGLSHRALLRALGGLGRSLALALQRYSQSH</sequence>
<dbReference type="EMBL" id="VIEB01001313">
    <property type="protein sequence ID" value="TQD73256.1"/>
    <property type="molecule type" value="Genomic_DNA"/>
</dbReference>
<evidence type="ECO:0000313" key="2">
    <source>
        <dbReference type="Proteomes" id="UP000315295"/>
    </source>
</evidence>
<proteinExistence type="predicted"/>
<keyword evidence="2" id="KW-1185">Reference proteome</keyword>
<name>A0A540KGA3_MALBA</name>
<organism evidence="1 2">
    <name type="scientific">Malus baccata</name>
    <name type="common">Siberian crab apple</name>
    <name type="synonym">Pyrus baccata</name>
    <dbReference type="NCBI Taxonomy" id="106549"/>
    <lineage>
        <taxon>Eukaryota</taxon>
        <taxon>Viridiplantae</taxon>
        <taxon>Streptophyta</taxon>
        <taxon>Embryophyta</taxon>
        <taxon>Tracheophyta</taxon>
        <taxon>Spermatophyta</taxon>
        <taxon>Magnoliopsida</taxon>
        <taxon>eudicotyledons</taxon>
        <taxon>Gunneridae</taxon>
        <taxon>Pentapetalae</taxon>
        <taxon>rosids</taxon>
        <taxon>fabids</taxon>
        <taxon>Rosales</taxon>
        <taxon>Rosaceae</taxon>
        <taxon>Amygdaloideae</taxon>
        <taxon>Maleae</taxon>
        <taxon>Malus</taxon>
    </lineage>
</organism>